<feature type="compositionally biased region" description="Low complexity" evidence="1">
    <location>
        <begin position="478"/>
        <end position="513"/>
    </location>
</feature>
<feature type="compositionally biased region" description="Basic and acidic residues" evidence="1">
    <location>
        <begin position="399"/>
        <end position="412"/>
    </location>
</feature>
<feature type="domain" description="E3 ubiquitin-protein ligase UBR1-like winged-helix" evidence="2">
    <location>
        <begin position="144"/>
        <end position="212"/>
    </location>
</feature>
<name>A0ABR3V1U1_HUMIN</name>
<dbReference type="InterPro" id="IPR042065">
    <property type="entry name" value="E3_ELL-like"/>
</dbReference>
<dbReference type="InterPro" id="IPR055194">
    <property type="entry name" value="UBR1-like_WH"/>
</dbReference>
<feature type="compositionally biased region" description="Low complexity" evidence="1">
    <location>
        <begin position="591"/>
        <end position="609"/>
    </location>
</feature>
<evidence type="ECO:0000313" key="4">
    <source>
        <dbReference type="Proteomes" id="UP001583172"/>
    </source>
</evidence>
<feature type="compositionally biased region" description="Basic and acidic residues" evidence="1">
    <location>
        <begin position="431"/>
        <end position="444"/>
    </location>
</feature>
<protein>
    <recommendedName>
        <fullName evidence="2">E3 ubiquitin-protein ligase UBR1-like winged-helix domain-containing protein</fullName>
    </recommendedName>
</protein>
<reference evidence="3 4" key="1">
    <citation type="journal article" date="2024" name="Commun. Biol.">
        <title>Comparative genomic analysis of thermophilic fungi reveals convergent evolutionary adaptations and gene losses.</title>
        <authorList>
            <person name="Steindorff A.S."/>
            <person name="Aguilar-Pontes M.V."/>
            <person name="Robinson A.J."/>
            <person name="Andreopoulos B."/>
            <person name="LaButti K."/>
            <person name="Kuo A."/>
            <person name="Mondo S."/>
            <person name="Riley R."/>
            <person name="Otillar R."/>
            <person name="Haridas S."/>
            <person name="Lipzen A."/>
            <person name="Grimwood J."/>
            <person name="Schmutz J."/>
            <person name="Clum A."/>
            <person name="Reid I.D."/>
            <person name="Moisan M.C."/>
            <person name="Butler G."/>
            <person name="Nguyen T.T.M."/>
            <person name="Dewar K."/>
            <person name="Conant G."/>
            <person name="Drula E."/>
            <person name="Henrissat B."/>
            <person name="Hansel C."/>
            <person name="Singer S."/>
            <person name="Hutchinson M.I."/>
            <person name="de Vries R.P."/>
            <person name="Natvig D.O."/>
            <person name="Powell A.J."/>
            <person name="Tsang A."/>
            <person name="Grigoriev I.V."/>
        </authorList>
    </citation>
    <scope>NUCLEOTIDE SEQUENCE [LARGE SCALE GENOMIC DNA]</scope>
    <source>
        <strain evidence="3 4">CBS 620.91</strain>
    </source>
</reference>
<feature type="compositionally biased region" description="Low complexity" evidence="1">
    <location>
        <begin position="456"/>
        <end position="466"/>
    </location>
</feature>
<feature type="region of interest" description="Disordered" evidence="1">
    <location>
        <begin position="80"/>
        <end position="125"/>
    </location>
</feature>
<keyword evidence="4" id="KW-1185">Reference proteome</keyword>
<dbReference type="InterPro" id="IPR036390">
    <property type="entry name" value="WH_DNA-bd_sf"/>
</dbReference>
<evidence type="ECO:0000259" key="2">
    <source>
        <dbReference type="Pfam" id="PF22960"/>
    </source>
</evidence>
<feature type="compositionally biased region" description="Low complexity" evidence="1">
    <location>
        <begin position="329"/>
        <end position="356"/>
    </location>
</feature>
<feature type="compositionally biased region" description="Low complexity" evidence="1">
    <location>
        <begin position="17"/>
        <end position="50"/>
    </location>
</feature>
<evidence type="ECO:0000313" key="3">
    <source>
        <dbReference type="EMBL" id="KAL1835744.1"/>
    </source>
</evidence>
<comment type="caution">
    <text evidence="3">The sequence shown here is derived from an EMBL/GenBank/DDBJ whole genome shotgun (WGS) entry which is preliminary data.</text>
</comment>
<feature type="region of interest" description="Disordered" evidence="1">
    <location>
        <begin position="1"/>
        <end position="62"/>
    </location>
</feature>
<proteinExistence type="predicted"/>
<evidence type="ECO:0000256" key="1">
    <source>
        <dbReference type="SAM" id="MobiDB-lite"/>
    </source>
</evidence>
<organism evidence="3 4">
    <name type="scientific">Humicola insolens</name>
    <name type="common">Soft-rot fungus</name>
    <dbReference type="NCBI Taxonomy" id="85995"/>
    <lineage>
        <taxon>Eukaryota</taxon>
        <taxon>Fungi</taxon>
        <taxon>Dikarya</taxon>
        <taxon>Ascomycota</taxon>
        <taxon>Pezizomycotina</taxon>
        <taxon>Sordariomycetes</taxon>
        <taxon>Sordariomycetidae</taxon>
        <taxon>Sordariales</taxon>
        <taxon>Chaetomiaceae</taxon>
        <taxon>Mycothermus</taxon>
    </lineage>
</organism>
<feature type="compositionally biased region" description="Polar residues" evidence="1">
    <location>
        <begin position="96"/>
        <end position="112"/>
    </location>
</feature>
<feature type="compositionally biased region" description="Polar residues" evidence="1">
    <location>
        <begin position="531"/>
        <end position="552"/>
    </location>
</feature>
<feature type="region of interest" description="Disordered" evidence="1">
    <location>
        <begin position="259"/>
        <end position="641"/>
    </location>
</feature>
<dbReference type="Pfam" id="PF22960">
    <property type="entry name" value="WHD_UBR1"/>
    <property type="match status" value="1"/>
</dbReference>
<dbReference type="Gene3D" id="1.10.10.2670">
    <property type="entry name" value="E3 ubiquitin-protein ligase"/>
    <property type="match status" value="1"/>
</dbReference>
<accession>A0ABR3V1U1</accession>
<feature type="compositionally biased region" description="Low complexity" evidence="1">
    <location>
        <begin position="413"/>
        <end position="430"/>
    </location>
</feature>
<feature type="compositionally biased region" description="Polar residues" evidence="1">
    <location>
        <begin position="297"/>
        <end position="306"/>
    </location>
</feature>
<feature type="compositionally biased region" description="Basic and acidic residues" evidence="1">
    <location>
        <begin position="51"/>
        <end position="61"/>
    </location>
</feature>
<dbReference type="SUPFAM" id="SSF46785">
    <property type="entry name" value="Winged helix' DNA-binding domain"/>
    <property type="match status" value="1"/>
</dbReference>
<dbReference type="Proteomes" id="UP001583172">
    <property type="component" value="Unassembled WGS sequence"/>
</dbReference>
<dbReference type="EMBL" id="JAZGSY010000548">
    <property type="protein sequence ID" value="KAL1835744.1"/>
    <property type="molecule type" value="Genomic_DNA"/>
</dbReference>
<sequence>MSIFDSAFKHKPKAKATKPGTTKGASATTKKTSPTKASSAAAARPGSSSGKDSDLRGKDDATAQLERNFANLAAEKRGNSAVIVGGLPSSKGKLGATNNRLLNAQGSSNRSLPPSPALSGIGSPSLAVSGSSVQERLKQQRFPIVHELAVEDQTRDDLFAKWNEGTEDEFNTALNKVAEFDKGSQKWSLKKQYWKELDAFEYSYARDEDRQAAIDRAIREYDKMRISASDPLWQKLLPKAERGKGICLSRLQAVLGKGLSAQVPRPRPDAASISGGDSEREDPTASSAKKTKGGETMSRSSSQTSTGKKKLSASEAQQKRLLSNKKKPLASAATTAATTTKPAAKTTKSTKTTSAKGGRVLSKEIISDSGSSEDEPLATSLPKASAAAGSEGPKIAPRPAERVAKPADKAKESSATAPKPKPAVAATTKAASRDEGRDKGKDTIRAQVVAKPPPAKAATTTTTTTTKRPRDADDDDSSSSGTPLSKRVKAVAKAPASSSSSAPAPSAKPRTASDASQHGRPATGSMPAKAKNTSPVKSSPLASSPPTNASQQTEDRRAAAPVRVREKEMGQDRERERERERERARDHKTTAVRSSSASSSSSTDRSSVAGLGIGTSTARKRLPTDSGTNRPVKRSRPSQATIDMAARFKQYYAKYLQLHADVSAQAQRDGAGPDPEKLGDLLEMHERLTKMKTEIYAAVEA</sequence>
<gene>
    <name evidence="3" type="ORF">VTJ49DRAFT_6149</name>
</gene>
<feature type="compositionally biased region" description="Basic and acidic residues" evidence="1">
    <location>
        <begin position="553"/>
        <end position="589"/>
    </location>
</feature>